<feature type="transmembrane region" description="Helical" evidence="6">
    <location>
        <begin position="184"/>
        <end position="204"/>
    </location>
</feature>
<evidence type="ECO:0000256" key="3">
    <source>
        <dbReference type="ARBA" id="ARBA00022692"/>
    </source>
</evidence>
<feature type="transmembrane region" description="Helical" evidence="6">
    <location>
        <begin position="133"/>
        <end position="153"/>
    </location>
</feature>
<dbReference type="AlphaFoldDB" id="A0A811MUQ3"/>
<comment type="caution">
    <text evidence="9">The sequence shown here is derived from an EMBL/GenBank/DDBJ whole genome shotgun (WGS) entry which is preliminary data.</text>
</comment>
<evidence type="ECO:0000256" key="5">
    <source>
        <dbReference type="ARBA" id="ARBA00023136"/>
    </source>
</evidence>
<feature type="transmembrane region" description="Helical" evidence="6">
    <location>
        <begin position="40"/>
        <end position="60"/>
    </location>
</feature>
<dbReference type="EMBL" id="CAJGYO010000002">
    <property type="protein sequence ID" value="CAD6211562.1"/>
    <property type="molecule type" value="Genomic_DNA"/>
</dbReference>
<dbReference type="SUPFAM" id="SSF103481">
    <property type="entry name" value="Multidrug resistance efflux transporter EmrE"/>
    <property type="match status" value="2"/>
</dbReference>
<evidence type="ECO:0000313" key="10">
    <source>
        <dbReference type="Proteomes" id="UP000604825"/>
    </source>
</evidence>
<reference evidence="9" key="1">
    <citation type="submission" date="2020-10" db="EMBL/GenBank/DDBJ databases">
        <authorList>
            <person name="Han B."/>
            <person name="Lu T."/>
            <person name="Zhao Q."/>
            <person name="Huang X."/>
            <person name="Zhao Y."/>
        </authorList>
    </citation>
    <scope>NUCLEOTIDE SEQUENCE</scope>
</reference>
<feature type="transmembrane region" description="Helical" evidence="6">
    <location>
        <begin position="286"/>
        <end position="304"/>
    </location>
</feature>
<comment type="subcellular location">
    <subcellularLocation>
        <location evidence="1 6">Membrane</location>
        <topology evidence="1 6">Multi-pass membrane protein</topology>
    </subcellularLocation>
</comment>
<evidence type="ECO:0000313" key="9">
    <source>
        <dbReference type="EMBL" id="CAD6211562.1"/>
    </source>
</evidence>
<sequence length="384" mass="42944">MALMMMRYMPHALMILAQVFFTLLYFITEAAFNRGLNPYVYVTYRYLLAACILCPFAYFYEKTLRPKMTLMLFLEIFVLSLLGGSLTLNMYFSSLKYTSPTFVTSMINTVASITFVIAIVLRMEIVDVKTLRGLAKIAGTMVSLAGATTMSLYRGAAVKRLWRAPIHIHGTGGGVDHVVAHESWVKGSLLALASCICWSIWIILQASSIKRYPAKLSLTAWMSMVGGLQSAVFAAFVQRNVEDWLVGFGLNFWCIVYTTCFNLGNRLQWLDCDHSAVVQQEERPRVCDHVQPLLTVMVAILAYVVFGENLYAGSVIGGVLVILGLYLLRWGKDKDQEQQHISEGKDQHGSDEMDYCEKQSTAVSDPFAARDDNKAPETATIKPN</sequence>
<organism evidence="9 10">
    <name type="scientific">Miscanthus lutarioriparius</name>
    <dbReference type="NCBI Taxonomy" id="422564"/>
    <lineage>
        <taxon>Eukaryota</taxon>
        <taxon>Viridiplantae</taxon>
        <taxon>Streptophyta</taxon>
        <taxon>Embryophyta</taxon>
        <taxon>Tracheophyta</taxon>
        <taxon>Spermatophyta</taxon>
        <taxon>Magnoliopsida</taxon>
        <taxon>Liliopsida</taxon>
        <taxon>Poales</taxon>
        <taxon>Poaceae</taxon>
        <taxon>PACMAD clade</taxon>
        <taxon>Panicoideae</taxon>
        <taxon>Andropogonodae</taxon>
        <taxon>Andropogoneae</taxon>
        <taxon>Saccharinae</taxon>
        <taxon>Miscanthus</taxon>
    </lineage>
</organism>
<dbReference type="OrthoDB" id="1728340at2759"/>
<comment type="similarity">
    <text evidence="2 6">Belongs to the drug/metabolite transporter (DMT) superfamily. Plant drug/metabolite exporter (P-DME) (TC 2.A.7.4) family.</text>
</comment>
<feature type="domain" description="EamA" evidence="8">
    <location>
        <begin position="13"/>
        <end position="135"/>
    </location>
</feature>
<dbReference type="Proteomes" id="UP000604825">
    <property type="component" value="Unassembled WGS sequence"/>
</dbReference>
<keyword evidence="5 6" id="KW-0472">Membrane</keyword>
<dbReference type="PANTHER" id="PTHR31218">
    <property type="entry name" value="WAT1-RELATED PROTEIN"/>
    <property type="match status" value="1"/>
</dbReference>
<dbReference type="GO" id="GO:0022857">
    <property type="term" value="F:transmembrane transporter activity"/>
    <property type="evidence" value="ECO:0007669"/>
    <property type="project" value="InterPro"/>
</dbReference>
<feature type="transmembrane region" description="Helical" evidence="6">
    <location>
        <begin position="310"/>
        <end position="328"/>
    </location>
</feature>
<protein>
    <recommendedName>
        <fullName evidence="6">WAT1-related protein</fullName>
    </recommendedName>
</protein>
<dbReference type="Pfam" id="PF00892">
    <property type="entry name" value="EamA"/>
    <property type="match status" value="1"/>
</dbReference>
<evidence type="ECO:0000256" key="1">
    <source>
        <dbReference type="ARBA" id="ARBA00004141"/>
    </source>
</evidence>
<gene>
    <name evidence="9" type="ORF">NCGR_LOCUS7524</name>
</gene>
<dbReference type="InterPro" id="IPR030184">
    <property type="entry name" value="WAT1-related"/>
</dbReference>
<keyword evidence="4 6" id="KW-1133">Transmembrane helix</keyword>
<name>A0A811MUQ3_9POAL</name>
<proteinExistence type="inferred from homology"/>
<dbReference type="GO" id="GO:0016020">
    <property type="term" value="C:membrane"/>
    <property type="evidence" value="ECO:0007669"/>
    <property type="project" value="UniProtKB-SubCell"/>
</dbReference>
<feature type="compositionally biased region" description="Basic and acidic residues" evidence="7">
    <location>
        <begin position="338"/>
        <end position="357"/>
    </location>
</feature>
<feature type="transmembrane region" description="Helical" evidence="6">
    <location>
        <begin position="72"/>
        <end position="92"/>
    </location>
</feature>
<feature type="region of interest" description="Disordered" evidence="7">
    <location>
        <begin position="338"/>
        <end position="384"/>
    </location>
</feature>
<evidence type="ECO:0000259" key="8">
    <source>
        <dbReference type="Pfam" id="PF00892"/>
    </source>
</evidence>
<accession>A0A811MUQ3</accession>
<feature type="transmembrane region" description="Helical" evidence="6">
    <location>
        <begin position="216"/>
        <end position="238"/>
    </location>
</feature>
<evidence type="ECO:0000256" key="2">
    <source>
        <dbReference type="ARBA" id="ARBA00007635"/>
    </source>
</evidence>
<evidence type="ECO:0000256" key="7">
    <source>
        <dbReference type="SAM" id="MobiDB-lite"/>
    </source>
</evidence>
<evidence type="ECO:0000256" key="4">
    <source>
        <dbReference type="ARBA" id="ARBA00022989"/>
    </source>
</evidence>
<keyword evidence="3 6" id="KW-0812">Transmembrane</keyword>
<feature type="transmembrane region" description="Helical" evidence="6">
    <location>
        <begin position="244"/>
        <end position="265"/>
    </location>
</feature>
<evidence type="ECO:0000256" key="6">
    <source>
        <dbReference type="RuleBase" id="RU363077"/>
    </source>
</evidence>
<dbReference type="InterPro" id="IPR000620">
    <property type="entry name" value="EamA_dom"/>
</dbReference>
<dbReference type="InterPro" id="IPR037185">
    <property type="entry name" value="EmrE-like"/>
</dbReference>
<keyword evidence="10" id="KW-1185">Reference proteome</keyword>
<feature type="transmembrane region" description="Helical" evidence="6">
    <location>
        <begin position="98"/>
        <end position="121"/>
    </location>
</feature>